<dbReference type="Proteomes" id="UP001281147">
    <property type="component" value="Unassembled WGS sequence"/>
</dbReference>
<gene>
    <name evidence="1" type="ORF">LTR37_010573</name>
</gene>
<protein>
    <submittedName>
        <fullName evidence="1">Uncharacterized protein</fullName>
    </submittedName>
</protein>
<reference evidence="1" key="1">
    <citation type="submission" date="2023-07" db="EMBL/GenBank/DDBJ databases">
        <title>Black Yeasts Isolated from many extreme environments.</title>
        <authorList>
            <person name="Coleine C."/>
            <person name="Stajich J.E."/>
            <person name="Selbmann L."/>
        </authorList>
    </citation>
    <scope>NUCLEOTIDE SEQUENCE</scope>
    <source>
        <strain evidence="1">CCFEE 5714</strain>
    </source>
</reference>
<proteinExistence type="predicted"/>
<organism evidence="1 2">
    <name type="scientific">Vermiconidia calcicola</name>
    <dbReference type="NCBI Taxonomy" id="1690605"/>
    <lineage>
        <taxon>Eukaryota</taxon>
        <taxon>Fungi</taxon>
        <taxon>Dikarya</taxon>
        <taxon>Ascomycota</taxon>
        <taxon>Pezizomycotina</taxon>
        <taxon>Dothideomycetes</taxon>
        <taxon>Dothideomycetidae</taxon>
        <taxon>Mycosphaerellales</taxon>
        <taxon>Extremaceae</taxon>
        <taxon>Vermiconidia</taxon>
    </lineage>
</organism>
<evidence type="ECO:0000313" key="1">
    <source>
        <dbReference type="EMBL" id="KAK3709954.1"/>
    </source>
</evidence>
<evidence type="ECO:0000313" key="2">
    <source>
        <dbReference type="Proteomes" id="UP001281147"/>
    </source>
</evidence>
<keyword evidence="2" id="KW-1185">Reference proteome</keyword>
<sequence length="384" mass="39444">MLSIFDILLTVLCTRAAIASPVRRYLNTTSIDRYPYNIALASPKASIGITLSDGPQAITLITTSAASMPARSTHTVDIASSACPDDSELASPTGLPTPAHDSSAKETLPTSHAGIRPTGKYNGQHAADGRSDHGTTTLTLYTTLAPLTQTRGFSQAPGSSKQHGSYGGPSQIGGSSTTLLSTTATNAETSKNTERAKPSSSPLVWGTFTLTYDMPSESATSSVIATPSHTSKPGKTRRPKHINATPTRESSAFSSSHATVSPSDVGSSSAATVDPTQPSQSAASPSYSYSPPEQSTRPHSRPEQPTSNPAPSQSYSYSPTGQPSLGLPPVVSQQFSTSSTAVAVSSSTTSAIGGITIVPVDPAATTVFVTVITTEAGVTMTVAK</sequence>
<dbReference type="EMBL" id="JAUTXU010000088">
    <property type="protein sequence ID" value="KAK3709954.1"/>
    <property type="molecule type" value="Genomic_DNA"/>
</dbReference>
<name>A0ACC3N5S3_9PEZI</name>
<accession>A0ACC3N5S3</accession>
<comment type="caution">
    <text evidence="1">The sequence shown here is derived from an EMBL/GenBank/DDBJ whole genome shotgun (WGS) entry which is preliminary data.</text>
</comment>